<evidence type="ECO:0000313" key="8">
    <source>
        <dbReference type="Proteomes" id="UP000317496"/>
    </source>
</evidence>
<dbReference type="OrthoDB" id="9800445at2"/>
<dbReference type="GO" id="GO:0051539">
    <property type="term" value="F:4 iron, 4 sulfur cluster binding"/>
    <property type="evidence" value="ECO:0007669"/>
    <property type="project" value="UniProtKB-KW"/>
</dbReference>
<dbReference type="PANTHER" id="PTHR43687">
    <property type="entry name" value="ADENYLYLSULFATE REDUCTASE, BETA SUBUNIT"/>
    <property type="match status" value="1"/>
</dbReference>
<feature type="domain" description="4Fe-4S ferredoxin-type" evidence="6">
    <location>
        <begin position="498"/>
        <end position="527"/>
    </location>
</feature>
<evidence type="ECO:0000256" key="3">
    <source>
        <dbReference type="ARBA" id="ARBA00023004"/>
    </source>
</evidence>
<dbReference type="InterPro" id="IPR050572">
    <property type="entry name" value="Fe-S_Ferredoxin"/>
</dbReference>
<keyword evidence="2" id="KW-0479">Metal-binding</keyword>
<evidence type="ECO:0000259" key="6">
    <source>
        <dbReference type="PROSITE" id="PS51379"/>
    </source>
</evidence>
<dbReference type="InterPro" id="IPR017900">
    <property type="entry name" value="4Fe4S_Fe_S_CS"/>
</dbReference>
<feature type="domain" description="4Fe-4S ferredoxin-type" evidence="6">
    <location>
        <begin position="529"/>
        <end position="558"/>
    </location>
</feature>
<dbReference type="InterPro" id="IPR017896">
    <property type="entry name" value="4Fe4S_Fe-S-bd"/>
</dbReference>
<name>A0A516H7Z5_9PROT</name>
<dbReference type="EMBL" id="CP041636">
    <property type="protein sequence ID" value="QDO99858.1"/>
    <property type="molecule type" value="Genomic_DNA"/>
</dbReference>
<keyword evidence="3" id="KW-0408">Iron</keyword>
<dbReference type="Gene3D" id="3.30.70.20">
    <property type="match status" value="2"/>
</dbReference>
<dbReference type="PANTHER" id="PTHR43687:SF4">
    <property type="entry name" value="BLR5484 PROTEIN"/>
    <property type="match status" value="1"/>
</dbReference>
<keyword evidence="8" id="KW-1185">Reference proteome</keyword>
<dbReference type="AlphaFoldDB" id="A0A516H7Z5"/>
<dbReference type="PROSITE" id="PS51379">
    <property type="entry name" value="4FE4S_FER_2"/>
    <property type="match status" value="4"/>
</dbReference>
<gene>
    <name evidence="7" type="ORF">FNB15_20420</name>
</gene>
<keyword evidence="1" id="KW-0004">4Fe-4S</keyword>
<feature type="region of interest" description="Disordered" evidence="5">
    <location>
        <begin position="445"/>
        <end position="465"/>
    </location>
</feature>
<sequence length="666" mass="70471">MPLDGKALAKVCGTGDAAEISNQLCRAEIGRFHTALKAGEPLTVACTQESPLFDEQREALQSATPVTYVNIRETAGWSSEAASATPKIAALIAAAAVPVPALPTVTMKSEGVALIYGRDEVAIAAARQLSDRLDVTIMLDRPKDVAAPAIMDLPIVQGHIAGARGHLGAFELVVDNYALPLPSSRRHLAFGAPRNGASSTCDIIIDLTGGTPLFPAHEKRDGYFRPDPKDPAAVQRALFEASDLTGSFEKPIYVAYHAEICAHSRSKKTGCTRCLDVCPTGAITPAGDKVAFDPFICGGCGNCGAVCPTGAAEYRLPPPASLTEQLRALLLAYREAGGRQAVVLLHDAKHGAPLIDALARFGDGLPARVLPFAVNALGECNVAFFASAFAYGAADLRMLVPAKRSDDIAGVGQQMALAESVLVGLGYEGGRVGLIETDDPDQLGAALSNLPRREGPSGSSHLPMGRNRDLSRLAFRHLHAMAPQPVDTVALAPGAPFGNLLVDAENCTLCLACVSSCPTGALSDDPERPRLMFTEDACVQCGLCKNTCPEKVIALEPRVNFTAASAQQRVVKEEEPFHCIRCAKPFGTKSSIEKVIAKLEGKHWMYGESGGIADRMRMCADCRVIAQSENKIDPYAGAPRPEVRTTDDYLAERAMAELKAAGKKPS</sequence>
<organism evidence="7 8">
    <name type="scientific">Ferrovibrio terrae</name>
    <dbReference type="NCBI Taxonomy" id="2594003"/>
    <lineage>
        <taxon>Bacteria</taxon>
        <taxon>Pseudomonadati</taxon>
        <taxon>Pseudomonadota</taxon>
        <taxon>Alphaproteobacteria</taxon>
        <taxon>Rhodospirillales</taxon>
        <taxon>Rhodospirillaceae</taxon>
        <taxon>Ferrovibrio</taxon>
    </lineage>
</organism>
<feature type="domain" description="4Fe-4S ferredoxin-type" evidence="6">
    <location>
        <begin position="288"/>
        <end position="317"/>
    </location>
</feature>
<dbReference type="Pfam" id="PF13187">
    <property type="entry name" value="Fer4_9"/>
    <property type="match status" value="1"/>
</dbReference>
<protein>
    <submittedName>
        <fullName evidence="7">4Fe-4S dicluster domain-containing protein</fullName>
    </submittedName>
</protein>
<accession>A0A516H7Z5</accession>
<keyword evidence="4" id="KW-0411">Iron-sulfur</keyword>
<dbReference type="Pfam" id="PF12838">
    <property type="entry name" value="Fer4_7"/>
    <property type="match status" value="1"/>
</dbReference>
<dbReference type="Proteomes" id="UP000317496">
    <property type="component" value="Chromosome"/>
</dbReference>
<dbReference type="GO" id="GO:0046872">
    <property type="term" value="F:metal ion binding"/>
    <property type="evidence" value="ECO:0007669"/>
    <property type="project" value="UniProtKB-KW"/>
</dbReference>
<evidence type="ECO:0000256" key="5">
    <source>
        <dbReference type="SAM" id="MobiDB-lite"/>
    </source>
</evidence>
<feature type="domain" description="4Fe-4S ferredoxin-type" evidence="6">
    <location>
        <begin position="259"/>
        <end position="287"/>
    </location>
</feature>
<dbReference type="PROSITE" id="PS00198">
    <property type="entry name" value="4FE4S_FER_1"/>
    <property type="match status" value="3"/>
</dbReference>
<evidence type="ECO:0000256" key="4">
    <source>
        <dbReference type="ARBA" id="ARBA00023014"/>
    </source>
</evidence>
<evidence type="ECO:0000313" key="7">
    <source>
        <dbReference type="EMBL" id="QDO99858.1"/>
    </source>
</evidence>
<reference evidence="7 8" key="1">
    <citation type="submission" date="2019-07" db="EMBL/GenBank/DDBJ databases">
        <title>Genome sequencing for Ferrovibrio sp. K5.</title>
        <authorList>
            <person name="Park S.-J."/>
        </authorList>
    </citation>
    <scope>NUCLEOTIDE SEQUENCE [LARGE SCALE GENOMIC DNA]</scope>
    <source>
        <strain evidence="7 8">K5</strain>
    </source>
</reference>
<dbReference type="KEGG" id="fer:FNB15_20420"/>
<evidence type="ECO:0000256" key="1">
    <source>
        <dbReference type="ARBA" id="ARBA00022485"/>
    </source>
</evidence>
<evidence type="ECO:0000256" key="2">
    <source>
        <dbReference type="ARBA" id="ARBA00022723"/>
    </source>
</evidence>
<dbReference type="SUPFAM" id="SSF54862">
    <property type="entry name" value="4Fe-4S ferredoxins"/>
    <property type="match status" value="1"/>
</dbReference>
<proteinExistence type="predicted"/>